<keyword evidence="3" id="KW-1185">Reference proteome</keyword>
<comment type="caution">
    <text evidence="2">The sequence shown here is derived from an EMBL/GenBank/DDBJ whole genome shotgun (WGS) entry which is preliminary data.</text>
</comment>
<evidence type="ECO:0000313" key="2">
    <source>
        <dbReference type="EMBL" id="KAK9808739.1"/>
    </source>
</evidence>
<dbReference type="Proteomes" id="UP001489004">
    <property type="component" value="Unassembled WGS sequence"/>
</dbReference>
<keyword evidence="1" id="KW-1133">Transmembrane helix</keyword>
<feature type="transmembrane region" description="Helical" evidence="1">
    <location>
        <begin position="98"/>
        <end position="115"/>
    </location>
</feature>
<keyword evidence="1" id="KW-0472">Membrane</keyword>
<gene>
    <name evidence="2" type="ORF">WJX72_002800</name>
</gene>
<protein>
    <submittedName>
        <fullName evidence="2">Uncharacterized protein</fullName>
    </submittedName>
</protein>
<name>A0AAW1PLC6_9CHLO</name>
<feature type="transmembrane region" description="Helical" evidence="1">
    <location>
        <begin position="127"/>
        <end position="146"/>
    </location>
</feature>
<dbReference type="AlphaFoldDB" id="A0AAW1PLC6"/>
<sequence length="195" mass="22264">MITMATRLTSTLQFEDGALEVAFRHEHALYWSRFDDAWAIISATLFMLVVRRVSQHGDMFEYLLAVACVLVATIPLYLNHRHKELWIRYRSQLMGLTFLYKSVASMILTVHFVKTTPVHAWQEAMRFVLLNGRIAILWHFTLGIRLLFRDYLLAQLLLLPLLLGLAPTTCRSIQAPGSHGPELLADLCGRIEGQG</sequence>
<reference evidence="2 3" key="1">
    <citation type="journal article" date="2024" name="Nat. Commun.">
        <title>Phylogenomics reveals the evolutionary origins of lichenization in chlorophyte algae.</title>
        <authorList>
            <person name="Puginier C."/>
            <person name="Libourel C."/>
            <person name="Otte J."/>
            <person name="Skaloud P."/>
            <person name="Haon M."/>
            <person name="Grisel S."/>
            <person name="Petersen M."/>
            <person name="Berrin J.G."/>
            <person name="Delaux P.M."/>
            <person name="Dal Grande F."/>
            <person name="Keller J."/>
        </authorList>
    </citation>
    <scope>NUCLEOTIDE SEQUENCE [LARGE SCALE GENOMIC DNA]</scope>
    <source>
        <strain evidence="2 3">SAG 2043</strain>
    </source>
</reference>
<proteinExistence type="predicted"/>
<feature type="transmembrane region" description="Helical" evidence="1">
    <location>
        <begin position="60"/>
        <end position="78"/>
    </location>
</feature>
<organism evidence="2 3">
    <name type="scientific">[Myrmecia] bisecta</name>
    <dbReference type="NCBI Taxonomy" id="41462"/>
    <lineage>
        <taxon>Eukaryota</taxon>
        <taxon>Viridiplantae</taxon>
        <taxon>Chlorophyta</taxon>
        <taxon>core chlorophytes</taxon>
        <taxon>Trebouxiophyceae</taxon>
        <taxon>Trebouxiales</taxon>
        <taxon>Trebouxiaceae</taxon>
        <taxon>Myrmecia</taxon>
    </lineage>
</organism>
<dbReference type="EMBL" id="JALJOR010000011">
    <property type="protein sequence ID" value="KAK9808739.1"/>
    <property type="molecule type" value="Genomic_DNA"/>
</dbReference>
<evidence type="ECO:0000313" key="3">
    <source>
        <dbReference type="Proteomes" id="UP001489004"/>
    </source>
</evidence>
<evidence type="ECO:0000256" key="1">
    <source>
        <dbReference type="SAM" id="Phobius"/>
    </source>
</evidence>
<accession>A0AAW1PLC6</accession>
<keyword evidence="1" id="KW-0812">Transmembrane</keyword>